<protein>
    <submittedName>
        <fullName evidence="2">DUF2330 domain-containing protein</fullName>
    </submittedName>
</protein>
<keyword evidence="3" id="KW-1185">Reference proteome</keyword>
<dbReference type="Proteomes" id="UP000618445">
    <property type="component" value="Unassembled WGS sequence"/>
</dbReference>
<evidence type="ECO:0000313" key="3">
    <source>
        <dbReference type="Proteomes" id="UP000618445"/>
    </source>
</evidence>
<evidence type="ECO:0000256" key="1">
    <source>
        <dbReference type="SAM" id="SignalP"/>
    </source>
</evidence>
<name>A0ABR8CD67_9CYAN</name>
<sequence length="460" mass="52506">MKKFLIWMRILLSTALACLVVFAYSPAVFAFCGFYVSQADASLFNKASQVVIARDGKRTVLTMANDYQGDVKDFALVVPVPVLLKEKQVRIGEQKIIDRLDSFSAPRLVEYFDSDPCARYEAYDRVNLGGITRASAAPVTESKARRDNYQVTIEAKFSVGEYDILILSAKESDGLEAWLIDNDYKIPQGAKELLQPYIRQNMKFFVAKVNIAELSKTGSQSLRPLMMAYESPKFMLPIRLGMLNANGDQDLLVYILSPKGQAEVANYRTIKVPSDADIPVYVKNEFGNFYKSMFQTSYNKEGRKVAFLEYAWDMSNCDPCSAEPLSQEELRKAGVFWIGAPDSSQPSSRRIMPRPPSRSVFITRLHIRYNRDKFPEDLTFKETSNQELFQGRYVLRHAFKGEMNCEAGKEYQRSLRPRFEKEAQTLASLTGWNIADIRRKMNISSLPTPVETPFWENIWK</sequence>
<feature type="chain" id="PRO_5045249868" evidence="1">
    <location>
        <begin position="31"/>
        <end position="460"/>
    </location>
</feature>
<dbReference type="InterPro" id="IPR016838">
    <property type="entry name" value="UCP026449"/>
</dbReference>
<keyword evidence="1" id="KW-0732">Signal</keyword>
<reference evidence="2 3" key="1">
    <citation type="journal article" date="2020" name="ISME J.">
        <title>Comparative genomics reveals insights into cyanobacterial evolution and habitat adaptation.</title>
        <authorList>
            <person name="Chen M.Y."/>
            <person name="Teng W.K."/>
            <person name="Zhao L."/>
            <person name="Hu C.X."/>
            <person name="Zhou Y.K."/>
            <person name="Han B.P."/>
            <person name="Song L.R."/>
            <person name="Shu W.S."/>
        </authorList>
    </citation>
    <scope>NUCLEOTIDE SEQUENCE [LARGE SCALE GENOMIC DNA]</scope>
    <source>
        <strain evidence="2 3">FACHB-1050</strain>
    </source>
</reference>
<evidence type="ECO:0000313" key="2">
    <source>
        <dbReference type="EMBL" id="MBD2318732.1"/>
    </source>
</evidence>
<comment type="caution">
    <text evidence="2">The sequence shown here is derived from an EMBL/GenBank/DDBJ whole genome shotgun (WGS) entry which is preliminary data.</text>
</comment>
<gene>
    <name evidence="2" type="ORF">H6G05_17995</name>
</gene>
<dbReference type="RefSeq" id="WP_190579996.1">
    <property type="nucleotide sequence ID" value="NZ_CAWPQU010000028.1"/>
</dbReference>
<organism evidence="2 3">
    <name type="scientific">Phormidium tenue FACHB-1050</name>
    <dbReference type="NCBI Taxonomy" id="2692857"/>
    <lineage>
        <taxon>Bacteria</taxon>
        <taxon>Bacillati</taxon>
        <taxon>Cyanobacteriota</taxon>
        <taxon>Cyanophyceae</taxon>
        <taxon>Oscillatoriophycideae</taxon>
        <taxon>Oscillatoriales</taxon>
        <taxon>Oscillatoriaceae</taxon>
        <taxon>Phormidium</taxon>
    </lineage>
</organism>
<dbReference type="InterPro" id="IPR019283">
    <property type="entry name" value="DUF2330"/>
</dbReference>
<proteinExistence type="predicted"/>
<dbReference type="Pfam" id="PF10092">
    <property type="entry name" value="DUF2330"/>
    <property type="match status" value="1"/>
</dbReference>
<accession>A0ABR8CD67</accession>
<feature type="signal peptide" evidence="1">
    <location>
        <begin position="1"/>
        <end position="30"/>
    </location>
</feature>
<dbReference type="PIRSF" id="PIRSF026449">
    <property type="entry name" value="UCP026449"/>
    <property type="match status" value="1"/>
</dbReference>
<dbReference type="EMBL" id="JACJQY010000034">
    <property type="protein sequence ID" value="MBD2318732.1"/>
    <property type="molecule type" value="Genomic_DNA"/>
</dbReference>